<feature type="domain" description="DUF1285" evidence="1">
    <location>
        <begin position="32"/>
        <end position="98"/>
    </location>
</feature>
<dbReference type="PIRSF" id="PIRSF029557">
    <property type="entry name" value="UCP029557"/>
    <property type="match status" value="1"/>
</dbReference>
<keyword evidence="4" id="KW-1185">Reference proteome</keyword>
<evidence type="ECO:0000313" key="3">
    <source>
        <dbReference type="EMBL" id="TCL00620.1"/>
    </source>
</evidence>
<evidence type="ECO:0000313" key="4">
    <source>
        <dbReference type="Proteomes" id="UP000295673"/>
    </source>
</evidence>
<evidence type="ECO:0000259" key="1">
    <source>
        <dbReference type="Pfam" id="PF06938"/>
    </source>
</evidence>
<organism evidence="3 4">
    <name type="scientific">Shimia isoporae</name>
    <dbReference type="NCBI Taxonomy" id="647720"/>
    <lineage>
        <taxon>Bacteria</taxon>
        <taxon>Pseudomonadati</taxon>
        <taxon>Pseudomonadota</taxon>
        <taxon>Alphaproteobacteria</taxon>
        <taxon>Rhodobacterales</taxon>
        <taxon>Roseobacteraceae</taxon>
    </lineage>
</organism>
<dbReference type="Gene3D" id="2.20.70.10">
    <property type="match status" value="1"/>
</dbReference>
<feature type="domain" description="DUF1285" evidence="2">
    <location>
        <begin position="99"/>
        <end position="191"/>
    </location>
</feature>
<dbReference type="InterPro" id="IPR010707">
    <property type="entry name" value="DUF1285"/>
</dbReference>
<dbReference type="OrthoDB" id="3078366at2"/>
<proteinExistence type="predicted"/>
<dbReference type="InterPro" id="IPR023361">
    <property type="entry name" value="DUF1285_beta_roll_sf"/>
</dbReference>
<dbReference type="Pfam" id="PF21028">
    <property type="entry name" value="DUF1285_C"/>
    <property type="match status" value="1"/>
</dbReference>
<dbReference type="RefSeq" id="WP_132861386.1">
    <property type="nucleotide sequence ID" value="NZ_SMGR01000003.1"/>
</dbReference>
<dbReference type="Gene3D" id="3.10.540.10">
    <property type="entry name" value="duf1285 like domain"/>
    <property type="match status" value="1"/>
</dbReference>
<sequence length="198" mass="21640">MAKTMSAQFPVKPTVNDLAATATAAMKERGPAPVHLWNPPFCGNIDMRIAKDGTWFHEGGPITRPAMVKLFSSILRKEGDAYFLVTPVEKVGITVEDAPFVAQNMEVEGSGDTQVLRFETHIGESATAGPENPIRVEIRNGEPAPYVTVRADLEAKIDRKTFYRMVDVAEEQDIDGTAWFGVRSSGVFFPMIPAADLA</sequence>
<gene>
    <name evidence="3" type="ORF">BXY66_3267</name>
</gene>
<comment type="caution">
    <text evidence="3">The sequence shown here is derived from an EMBL/GenBank/DDBJ whole genome shotgun (WGS) entry which is preliminary data.</text>
</comment>
<dbReference type="AlphaFoldDB" id="A0A4R1N2K0"/>
<evidence type="ECO:0000259" key="2">
    <source>
        <dbReference type="Pfam" id="PF21028"/>
    </source>
</evidence>
<dbReference type="EMBL" id="SMGR01000003">
    <property type="protein sequence ID" value="TCL00620.1"/>
    <property type="molecule type" value="Genomic_DNA"/>
</dbReference>
<dbReference type="InterPro" id="IPR048342">
    <property type="entry name" value="DUF1285_C"/>
</dbReference>
<protein>
    <recommendedName>
        <fullName evidence="5">Proteophosphoglycan</fullName>
    </recommendedName>
</protein>
<evidence type="ECO:0008006" key="5">
    <source>
        <dbReference type="Google" id="ProtNLM"/>
    </source>
</evidence>
<dbReference type="Pfam" id="PF06938">
    <property type="entry name" value="DUF1285_N"/>
    <property type="match status" value="1"/>
</dbReference>
<dbReference type="Gene3D" id="2.30.270.10">
    <property type="entry name" value="duf1285 protein"/>
    <property type="match status" value="1"/>
</dbReference>
<dbReference type="Proteomes" id="UP000295673">
    <property type="component" value="Unassembled WGS sequence"/>
</dbReference>
<name>A0A4R1N2K0_9RHOB</name>
<dbReference type="InterPro" id="IPR048341">
    <property type="entry name" value="DUF1285_N"/>
</dbReference>
<accession>A0A4R1N2K0</accession>
<reference evidence="3 4" key="1">
    <citation type="submission" date="2019-03" db="EMBL/GenBank/DDBJ databases">
        <title>Genomic Encyclopedia of Archaeal and Bacterial Type Strains, Phase II (KMG-II): from individual species to whole genera.</title>
        <authorList>
            <person name="Goeker M."/>
        </authorList>
    </citation>
    <scope>NUCLEOTIDE SEQUENCE [LARGE SCALE GENOMIC DNA]</scope>
    <source>
        <strain evidence="3 4">DSM 26433</strain>
    </source>
</reference>